<comment type="caution">
    <text evidence="1">The sequence shown here is derived from an EMBL/GenBank/DDBJ whole genome shotgun (WGS) entry which is preliminary data.</text>
</comment>
<organism evidence="1 2">
    <name type="scientific">Massilia hydrophila</name>
    <dbReference type="NCBI Taxonomy" id="3044279"/>
    <lineage>
        <taxon>Bacteria</taxon>
        <taxon>Pseudomonadati</taxon>
        <taxon>Pseudomonadota</taxon>
        <taxon>Betaproteobacteria</taxon>
        <taxon>Burkholderiales</taxon>
        <taxon>Oxalobacteraceae</taxon>
        <taxon>Telluria group</taxon>
        <taxon>Massilia</taxon>
    </lineage>
</organism>
<evidence type="ECO:0000313" key="1">
    <source>
        <dbReference type="EMBL" id="MCA1857430.1"/>
    </source>
</evidence>
<name>A0ABS7YCJ8_9BURK</name>
<gene>
    <name evidence="1" type="ORF">LE190_16070</name>
</gene>
<reference evidence="1 2" key="1">
    <citation type="submission" date="2021-07" db="EMBL/GenBank/DDBJ databases">
        <title>Characterization of Violacein-producing bacteria and related species.</title>
        <authorList>
            <person name="Wilson H.S."/>
            <person name="De Leon M.E."/>
        </authorList>
    </citation>
    <scope>NUCLEOTIDE SEQUENCE [LARGE SCALE GENOMIC DNA]</scope>
    <source>
        <strain evidence="1 2">HSC-2F05</strain>
    </source>
</reference>
<evidence type="ECO:0000313" key="2">
    <source>
        <dbReference type="Proteomes" id="UP001198602"/>
    </source>
</evidence>
<protein>
    <submittedName>
        <fullName evidence="1">Uncharacterized protein</fullName>
    </submittedName>
</protein>
<dbReference type="RefSeq" id="WP_225239649.1">
    <property type="nucleotide sequence ID" value="NZ_JAHYBX010000007.1"/>
</dbReference>
<accession>A0ABS7YCJ8</accession>
<proteinExistence type="predicted"/>
<dbReference type="EMBL" id="JAHYBX010000007">
    <property type="protein sequence ID" value="MCA1857430.1"/>
    <property type="molecule type" value="Genomic_DNA"/>
</dbReference>
<keyword evidence="2" id="KW-1185">Reference proteome</keyword>
<dbReference type="Proteomes" id="UP001198602">
    <property type="component" value="Unassembled WGS sequence"/>
</dbReference>
<sequence length="73" mass="8162">MEQIISRDMIRTKGAAAFDKGLGHDEHGMNPGSPAIDEWQAGWRARRDEVAQAKYDKLTRQQAEVVVAEVVEP</sequence>